<keyword evidence="3" id="KW-1185">Reference proteome</keyword>
<evidence type="ECO:0000313" key="3">
    <source>
        <dbReference type="Proteomes" id="UP000765509"/>
    </source>
</evidence>
<dbReference type="Proteomes" id="UP000765509">
    <property type="component" value="Unassembled WGS sequence"/>
</dbReference>
<comment type="caution">
    <text evidence="2">The sequence shown here is derived from an EMBL/GenBank/DDBJ whole genome shotgun (WGS) entry which is preliminary data.</text>
</comment>
<gene>
    <name evidence="2" type="ORF">O181_108646</name>
</gene>
<dbReference type="EMBL" id="AVOT02083522">
    <property type="protein sequence ID" value="MBW0568931.1"/>
    <property type="molecule type" value="Genomic_DNA"/>
</dbReference>
<evidence type="ECO:0000313" key="2">
    <source>
        <dbReference type="EMBL" id="MBW0568931.1"/>
    </source>
</evidence>
<feature type="compositionally biased region" description="Polar residues" evidence="1">
    <location>
        <begin position="80"/>
        <end position="96"/>
    </location>
</feature>
<evidence type="ECO:0000256" key="1">
    <source>
        <dbReference type="SAM" id="MobiDB-lite"/>
    </source>
</evidence>
<feature type="region of interest" description="Disordered" evidence="1">
    <location>
        <begin position="74"/>
        <end position="96"/>
    </location>
</feature>
<protein>
    <submittedName>
        <fullName evidence="2">Uncharacterized protein</fullName>
    </submittedName>
</protein>
<proteinExistence type="predicted"/>
<feature type="region of interest" description="Disordered" evidence="1">
    <location>
        <begin position="25"/>
        <end position="56"/>
    </location>
</feature>
<organism evidence="2 3">
    <name type="scientific">Austropuccinia psidii MF-1</name>
    <dbReference type="NCBI Taxonomy" id="1389203"/>
    <lineage>
        <taxon>Eukaryota</taxon>
        <taxon>Fungi</taxon>
        <taxon>Dikarya</taxon>
        <taxon>Basidiomycota</taxon>
        <taxon>Pucciniomycotina</taxon>
        <taxon>Pucciniomycetes</taxon>
        <taxon>Pucciniales</taxon>
        <taxon>Sphaerophragmiaceae</taxon>
        <taxon>Austropuccinia</taxon>
    </lineage>
</organism>
<reference evidence="2" key="1">
    <citation type="submission" date="2021-03" db="EMBL/GenBank/DDBJ databases">
        <title>Draft genome sequence of rust myrtle Austropuccinia psidii MF-1, a brazilian biotype.</title>
        <authorList>
            <person name="Quecine M.C."/>
            <person name="Pachon D.M.R."/>
            <person name="Bonatelli M.L."/>
            <person name="Correr F.H."/>
            <person name="Franceschini L.M."/>
            <person name="Leite T.F."/>
            <person name="Margarido G.R.A."/>
            <person name="Almeida C.A."/>
            <person name="Ferrarezi J.A."/>
            <person name="Labate C.A."/>
        </authorList>
    </citation>
    <scope>NUCLEOTIDE SEQUENCE</scope>
    <source>
        <strain evidence="2">MF-1</strain>
    </source>
</reference>
<name>A0A9Q3JVP7_9BASI</name>
<dbReference type="AlphaFoldDB" id="A0A9Q3JVP7"/>
<accession>A0A9Q3JVP7</accession>
<sequence>MNVSGLEIDLGSPKAQTSSTWLIPNISVTPIPPNPTHTQMHVPEGPEGTPQISSKANPKSKFLHEFLLNPDWNPVASQDPFGQSKHQTLNIPSGSP</sequence>